<dbReference type="AlphaFoldDB" id="A0A4D4KPG1"/>
<reference evidence="1 2" key="1">
    <citation type="journal article" date="2020" name="Int. J. Syst. Evol. Microbiol.">
        <title>Reclassification of Streptomyces castelarensis and Streptomyces sporoclivatus as later heterotypic synonyms of Streptomyces antimycoticus.</title>
        <authorList>
            <person name="Komaki H."/>
            <person name="Tamura T."/>
        </authorList>
    </citation>
    <scope>NUCLEOTIDE SEQUENCE [LARGE SCALE GENOMIC DNA]</scope>
    <source>
        <strain evidence="1 2">NBRC 13459</strain>
    </source>
</reference>
<accession>A0A4D4KPG1</accession>
<dbReference type="EMBL" id="BJHW01000001">
    <property type="protein sequence ID" value="GDY50064.1"/>
    <property type="molecule type" value="Genomic_DNA"/>
</dbReference>
<keyword evidence="2" id="KW-1185">Reference proteome</keyword>
<organism evidence="1 2">
    <name type="scientific">Streptomyces violaceusniger</name>
    <dbReference type="NCBI Taxonomy" id="68280"/>
    <lineage>
        <taxon>Bacteria</taxon>
        <taxon>Bacillati</taxon>
        <taxon>Actinomycetota</taxon>
        <taxon>Actinomycetes</taxon>
        <taxon>Kitasatosporales</taxon>
        <taxon>Streptomycetaceae</taxon>
        <taxon>Streptomyces</taxon>
        <taxon>Streptomyces violaceusniger group</taxon>
    </lineage>
</organism>
<proteinExistence type="predicted"/>
<name>A0A4D4KPG1_STRVO</name>
<evidence type="ECO:0000313" key="2">
    <source>
        <dbReference type="Proteomes" id="UP000301309"/>
    </source>
</evidence>
<protein>
    <submittedName>
        <fullName evidence="1">Uncharacterized protein</fullName>
    </submittedName>
</protein>
<comment type="caution">
    <text evidence="1">The sequence shown here is derived from an EMBL/GenBank/DDBJ whole genome shotgun (WGS) entry which is preliminary data.</text>
</comment>
<dbReference type="Proteomes" id="UP000301309">
    <property type="component" value="Unassembled WGS sequence"/>
</dbReference>
<sequence length="95" mass="10030">MQAELGVQVEGAALTAGGGGLALVHDRVDAVDLKNAREGEAAWATADDGDTGVVFMTEESFSDSWGCAAGYSEPSPNYLALALVKRTVFPERRRE</sequence>
<gene>
    <name evidence="1" type="ORF">SVIO_006870</name>
</gene>
<evidence type="ECO:0000313" key="1">
    <source>
        <dbReference type="EMBL" id="GDY50064.1"/>
    </source>
</evidence>